<reference evidence="1 2" key="1">
    <citation type="submission" date="2020-08" db="EMBL/GenBank/DDBJ databases">
        <title>Genomic Encyclopedia of Type Strains, Phase IV (KMG-V): Genome sequencing to study the core and pangenomes of soil and plant-associated prokaryotes.</title>
        <authorList>
            <person name="Whitman W."/>
        </authorList>
    </citation>
    <scope>NUCLEOTIDE SEQUENCE [LARGE SCALE GENOMIC DNA]</scope>
    <source>
        <strain evidence="1 2">SEMIA 414</strain>
    </source>
</reference>
<proteinExistence type="predicted"/>
<dbReference type="Proteomes" id="UP000533724">
    <property type="component" value="Unassembled WGS sequence"/>
</dbReference>
<dbReference type="EMBL" id="JACIHI010000010">
    <property type="protein sequence ID" value="MBB4441095.1"/>
    <property type="molecule type" value="Genomic_DNA"/>
</dbReference>
<evidence type="ECO:0000313" key="2">
    <source>
        <dbReference type="Proteomes" id="UP000533724"/>
    </source>
</evidence>
<comment type="caution">
    <text evidence="1">The sequence shown here is derived from an EMBL/GenBank/DDBJ whole genome shotgun (WGS) entry which is preliminary data.</text>
</comment>
<organism evidence="1 2">
    <name type="scientific">Rhizobium esperanzae</name>
    <dbReference type="NCBI Taxonomy" id="1967781"/>
    <lineage>
        <taxon>Bacteria</taxon>
        <taxon>Pseudomonadati</taxon>
        <taxon>Pseudomonadota</taxon>
        <taxon>Alphaproteobacteria</taxon>
        <taxon>Hyphomicrobiales</taxon>
        <taxon>Rhizobiaceae</taxon>
        <taxon>Rhizobium/Agrobacterium group</taxon>
        <taxon>Rhizobium</taxon>
    </lineage>
</organism>
<accession>A0A7W6XYK7</accession>
<evidence type="ECO:0000313" key="1">
    <source>
        <dbReference type="EMBL" id="MBB4441095.1"/>
    </source>
</evidence>
<protein>
    <submittedName>
        <fullName evidence="1">Uncharacterized protein</fullName>
    </submittedName>
</protein>
<gene>
    <name evidence="1" type="ORF">GGE15_004374</name>
</gene>
<dbReference type="AlphaFoldDB" id="A0A7W6XYK7"/>
<name>A0A7W6XYK7_9HYPH</name>
<sequence>MPYLPLAYREGSMRSVIFAVALSLPLPAFAAGVMNVKASEHSCSELTQIIRQNKKVFVRVGFGGRSFRYPPAQCSMGDKRTTTSLRDAGGKQCVLDYSCVFDPASPYNFP</sequence>